<evidence type="ECO:0000259" key="9">
    <source>
        <dbReference type="PROSITE" id="PS50850"/>
    </source>
</evidence>
<evidence type="ECO:0000256" key="2">
    <source>
        <dbReference type="ARBA" id="ARBA00008537"/>
    </source>
</evidence>
<feature type="transmembrane region" description="Helical" evidence="8">
    <location>
        <begin position="302"/>
        <end position="326"/>
    </location>
</feature>
<keyword evidence="7 8" id="KW-0472">Membrane</keyword>
<gene>
    <name evidence="10" type="ORF">EDC56_1008</name>
</gene>
<feature type="transmembrane region" description="Helical" evidence="8">
    <location>
        <begin position="395"/>
        <end position="417"/>
    </location>
</feature>
<dbReference type="PROSITE" id="PS50850">
    <property type="entry name" value="MFS"/>
    <property type="match status" value="1"/>
</dbReference>
<feature type="transmembrane region" description="Helical" evidence="8">
    <location>
        <begin position="233"/>
        <end position="251"/>
    </location>
</feature>
<dbReference type="GO" id="GO:0022857">
    <property type="term" value="F:transmembrane transporter activity"/>
    <property type="evidence" value="ECO:0007669"/>
    <property type="project" value="InterPro"/>
</dbReference>
<keyword evidence="5 8" id="KW-0812">Transmembrane</keyword>
<comment type="subcellular location">
    <subcellularLocation>
        <location evidence="1">Cell membrane</location>
        <topology evidence="1">Multi-pass membrane protein</topology>
    </subcellularLocation>
</comment>
<dbReference type="Pfam" id="PF07690">
    <property type="entry name" value="MFS_1"/>
    <property type="match status" value="1"/>
</dbReference>
<proteinExistence type="inferred from homology"/>
<comment type="similarity">
    <text evidence="2">Belongs to the major facilitator superfamily. EmrB family.</text>
</comment>
<feature type="transmembrane region" description="Helical" evidence="8">
    <location>
        <begin position="202"/>
        <end position="221"/>
    </location>
</feature>
<feature type="domain" description="Major facilitator superfamily (MFS) profile" evidence="9">
    <location>
        <begin position="17"/>
        <end position="502"/>
    </location>
</feature>
<feature type="transmembrane region" description="Helical" evidence="8">
    <location>
        <begin position="361"/>
        <end position="383"/>
    </location>
</feature>
<feature type="transmembrane region" description="Helical" evidence="8">
    <location>
        <begin position="171"/>
        <end position="190"/>
    </location>
</feature>
<evidence type="ECO:0000256" key="8">
    <source>
        <dbReference type="SAM" id="Phobius"/>
    </source>
</evidence>
<dbReference type="OrthoDB" id="9812221at2"/>
<evidence type="ECO:0000256" key="1">
    <source>
        <dbReference type="ARBA" id="ARBA00004651"/>
    </source>
</evidence>
<feature type="transmembrane region" description="Helical" evidence="8">
    <location>
        <begin position="108"/>
        <end position="129"/>
    </location>
</feature>
<dbReference type="Gene3D" id="1.20.1250.20">
    <property type="entry name" value="MFS general substrate transporter like domains"/>
    <property type="match status" value="1"/>
</dbReference>
<dbReference type="InterPro" id="IPR020846">
    <property type="entry name" value="MFS_dom"/>
</dbReference>
<dbReference type="InterPro" id="IPR004638">
    <property type="entry name" value="EmrB-like"/>
</dbReference>
<accession>A0A3N2E066</accession>
<evidence type="ECO:0000256" key="6">
    <source>
        <dbReference type="ARBA" id="ARBA00022989"/>
    </source>
</evidence>
<protein>
    <submittedName>
        <fullName evidence="10">DHA2 family multidrug resistance protein</fullName>
    </submittedName>
</protein>
<evidence type="ECO:0000313" key="11">
    <source>
        <dbReference type="Proteomes" id="UP000275394"/>
    </source>
</evidence>
<dbReference type="PANTHER" id="PTHR42718">
    <property type="entry name" value="MAJOR FACILITATOR SUPERFAMILY MULTIDRUG TRANSPORTER MFSC"/>
    <property type="match status" value="1"/>
</dbReference>
<dbReference type="AlphaFoldDB" id="A0A3N2E066"/>
<dbReference type="Gene3D" id="1.20.1720.10">
    <property type="entry name" value="Multidrug resistance protein D"/>
    <property type="match status" value="1"/>
</dbReference>
<dbReference type="PANTHER" id="PTHR42718:SF9">
    <property type="entry name" value="MAJOR FACILITATOR SUPERFAMILY MULTIDRUG TRANSPORTER MFSC"/>
    <property type="match status" value="1"/>
</dbReference>
<feature type="transmembrane region" description="Helical" evidence="8">
    <location>
        <begin position="473"/>
        <end position="497"/>
    </location>
</feature>
<dbReference type="InterPro" id="IPR011701">
    <property type="entry name" value="MFS"/>
</dbReference>
<dbReference type="SUPFAM" id="SSF103473">
    <property type="entry name" value="MFS general substrate transporter"/>
    <property type="match status" value="1"/>
</dbReference>
<keyword evidence="11" id="KW-1185">Reference proteome</keyword>
<dbReference type="InterPro" id="IPR036259">
    <property type="entry name" value="MFS_trans_sf"/>
</dbReference>
<feature type="transmembrane region" description="Helical" evidence="8">
    <location>
        <begin position="12"/>
        <end position="35"/>
    </location>
</feature>
<dbReference type="Proteomes" id="UP000275394">
    <property type="component" value="Unassembled WGS sequence"/>
</dbReference>
<feature type="transmembrane region" description="Helical" evidence="8">
    <location>
        <begin position="271"/>
        <end position="290"/>
    </location>
</feature>
<evidence type="ECO:0000256" key="5">
    <source>
        <dbReference type="ARBA" id="ARBA00022692"/>
    </source>
</evidence>
<dbReference type="CDD" id="cd17503">
    <property type="entry name" value="MFS_LmrB_MDR_like"/>
    <property type="match status" value="1"/>
</dbReference>
<evidence type="ECO:0000256" key="3">
    <source>
        <dbReference type="ARBA" id="ARBA00022448"/>
    </source>
</evidence>
<keyword evidence="3" id="KW-0813">Transport</keyword>
<name>A0A3N2E066_9GAMM</name>
<comment type="caution">
    <text evidence="10">The sequence shown here is derived from an EMBL/GenBank/DDBJ whole genome shotgun (WGS) entry which is preliminary data.</text>
</comment>
<keyword evidence="4" id="KW-1003">Cell membrane</keyword>
<dbReference type="GO" id="GO:0005886">
    <property type="term" value="C:plasma membrane"/>
    <property type="evidence" value="ECO:0007669"/>
    <property type="project" value="UniProtKB-SubCell"/>
</dbReference>
<reference evidence="10 11" key="1">
    <citation type="submission" date="2018-11" db="EMBL/GenBank/DDBJ databases">
        <title>Genomic Encyclopedia of Type Strains, Phase IV (KMG-IV): sequencing the most valuable type-strain genomes for metagenomic binning, comparative biology and taxonomic classification.</title>
        <authorList>
            <person name="Goeker M."/>
        </authorList>
    </citation>
    <scope>NUCLEOTIDE SEQUENCE [LARGE SCALE GENOMIC DNA]</scope>
    <source>
        <strain evidence="10 11">DSM 100316</strain>
    </source>
</reference>
<dbReference type="EMBL" id="RKHR01000003">
    <property type="protein sequence ID" value="ROS05478.1"/>
    <property type="molecule type" value="Genomic_DNA"/>
</dbReference>
<feature type="transmembrane region" description="Helical" evidence="8">
    <location>
        <begin position="338"/>
        <end position="355"/>
    </location>
</feature>
<dbReference type="NCBIfam" id="TIGR00711">
    <property type="entry name" value="efflux_EmrB"/>
    <property type="match status" value="1"/>
</dbReference>
<organism evidence="10 11">
    <name type="scientific">Sinobacterium caligoides</name>
    <dbReference type="NCBI Taxonomy" id="933926"/>
    <lineage>
        <taxon>Bacteria</taxon>
        <taxon>Pseudomonadati</taxon>
        <taxon>Pseudomonadota</taxon>
        <taxon>Gammaproteobacteria</taxon>
        <taxon>Cellvibrionales</taxon>
        <taxon>Spongiibacteraceae</taxon>
        <taxon>Sinobacterium</taxon>
    </lineage>
</organism>
<feature type="transmembrane region" description="Helical" evidence="8">
    <location>
        <begin position="141"/>
        <end position="159"/>
    </location>
</feature>
<evidence type="ECO:0000256" key="4">
    <source>
        <dbReference type="ARBA" id="ARBA00022475"/>
    </source>
</evidence>
<evidence type="ECO:0000256" key="7">
    <source>
        <dbReference type="ARBA" id="ARBA00023136"/>
    </source>
</evidence>
<evidence type="ECO:0000313" key="10">
    <source>
        <dbReference type="EMBL" id="ROS05478.1"/>
    </source>
</evidence>
<dbReference type="RefSeq" id="WP_123711381.1">
    <property type="nucleotide sequence ID" value="NZ_RKHR01000003.1"/>
</dbReference>
<keyword evidence="6 8" id="KW-1133">Transmembrane helix</keyword>
<sequence length="502" mass="54780">MISAAEAEARPINRGLITLAVMISAVMVLIDMTIANVSLPHMMGALGATSDQITWVLTAYSMAEAIFIPMTSFFVAKLGTRKLFLISIIGFVVASMLCGQAQTIEEMVFFRIIQGAFGAFMIPLAQSTLVRVYSEQQRDKAMAIFSIGILLGPIIGPVLGGVITEHLDWRWIFYINLPIGLLCLGMIYRYLHLAEEDDSSSIDWGVVAMMALGVASLQFFLDMGNEKDWLESRVIQVALALAVLGMAGWVYRSFKTRSDVAPLWVARDRNLLVSSVMMAMVTMLLFGVVSQQPMMLEGLLHYPAATTGMLMAPRGIAAATMLLVIIKLDPPLGPRLKIALGLCCCALGTYLMMSYSLNIDFYWIIMPSIIQGTGLGLVFASLSSVAYTTVDKKDAVAAASIFNLFRTIGSSIGISIVTTYQFRQAQQAWNELGQGINPYSDSLQHWGQASGLGSQSPQALMVLQAQLAEQSQLVAFVHVFGLIFIGFLLAVPLLLLFRLPKK</sequence>
<feature type="transmembrane region" description="Helical" evidence="8">
    <location>
        <begin position="55"/>
        <end position="76"/>
    </location>
</feature>
<feature type="transmembrane region" description="Helical" evidence="8">
    <location>
        <begin position="83"/>
        <end position="102"/>
    </location>
</feature>